<evidence type="ECO:0000313" key="2">
    <source>
        <dbReference type="EMBL" id="PGH20050.1"/>
    </source>
</evidence>
<evidence type="ECO:0000259" key="1">
    <source>
        <dbReference type="Pfam" id="PF01636"/>
    </source>
</evidence>
<dbReference type="STRING" id="1447883.A0A2B7YFT4"/>
<dbReference type="SUPFAM" id="SSF56112">
    <property type="entry name" value="Protein kinase-like (PK-like)"/>
    <property type="match status" value="1"/>
</dbReference>
<dbReference type="AlphaFoldDB" id="A0A2B7YFT4"/>
<dbReference type="OrthoDB" id="2906425at2759"/>
<dbReference type="InterPro" id="IPR051035">
    <property type="entry name" value="Mito_inheritance_9"/>
</dbReference>
<proteinExistence type="predicted"/>
<organism evidence="2 3">
    <name type="scientific">Polytolypa hystricis (strain UAMH7299)</name>
    <dbReference type="NCBI Taxonomy" id="1447883"/>
    <lineage>
        <taxon>Eukaryota</taxon>
        <taxon>Fungi</taxon>
        <taxon>Dikarya</taxon>
        <taxon>Ascomycota</taxon>
        <taxon>Pezizomycotina</taxon>
        <taxon>Eurotiomycetes</taxon>
        <taxon>Eurotiomycetidae</taxon>
        <taxon>Onygenales</taxon>
        <taxon>Onygenales incertae sedis</taxon>
        <taxon>Polytolypa</taxon>
    </lineage>
</organism>
<feature type="domain" description="Aminoglycoside phosphotransferase" evidence="1">
    <location>
        <begin position="56"/>
        <end position="238"/>
    </location>
</feature>
<evidence type="ECO:0000313" key="3">
    <source>
        <dbReference type="Proteomes" id="UP000224634"/>
    </source>
</evidence>
<accession>A0A2B7YFT4</accession>
<keyword evidence="3" id="KW-1185">Reference proteome</keyword>
<name>A0A2B7YFT4_POLH7</name>
<dbReference type="Proteomes" id="UP000224634">
    <property type="component" value="Unassembled WGS sequence"/>
</dbReference>
<gene>
    <name evidence="2" type="ORF">AJ80_03700</name>
</gene>
<dbReference type="InterPro" id="IPR011009">
    <property type="entry name" value="Kinase-like_dom_sf"/>
</dbReference>
<dbReference type="GO" id="GO:0005739">
    <property type="term" value="C:mitochondrion"/>
    <property type="evidence" value="ECO:0007669"/>
    <property type="project" value="TreeGrafter"/>
</dbReference>
<dbReference type="EMBL" id="PDNA01000043">
    <property type="protein sequence ID" value="PGH20050.1"/>
    <property type="molecule type" value="Genomic_DNA"/>
</dbReference>
<sequence length="245" mass="27570">MLHNNQVARRAVQQGLLPKAENGEEVLARIPNPNLGCSRHVFASDVATLDFADLVGSDYILMKRVQGRQLSEAWPTMSESQRFGFVKRLVAIKAKPANINVLNFGSLYFRGTFSDSLPALGRPADTIGRYVLGQATDRLYWIDGREGMSLDRGPWKTAEEYFSAIAKREITCIQTPALGEPTFGTLAFQNSDAVREAHIELLEKFLVVLSHILPPRELSRPVLLHQDLHLDNILLTTRTRQRYLE</sequence>
<dbReference type="Pfam" id="PF01636">
    <property type="entry name" value="APH"/>
    <property type="match status" value="1"/>
</dbReference>
<comment type="caution">
    <text evidence="2">The sequence shown here is derived from an EMBL/GenBank/DDBJ whole genome shotgun (WGS) entry which is preliminary data.</text>
</comment>
<dbReference type="InterPro" id="IPR002575">
    <property type="entry name" value="Aminoglycoside_PTrfase"/>
</dbReference>
<dbReference type="PANTHER" id="PTHR36091">
    <property type="entry name" value="ALTERED INHERITANCE OF MITOCHONDRIA PROTEIN 9, MITOCHONDRIAL"/>
    <property type="match status" value="1"/>
</dbReference>
<protein>
    <recommendedName>
        <fullName evidence="1">Aminoglycoside phosphotransferase domain-containing protein</fullName>
    </recommendedName>
</protein>
<reference evidence="2 3" key="1">
    <citation type="submission" date="2017-10" db="EMBL/GenBank/DDBJ databases">
        <title>Comparative genomics in systemic dimorphic fungi from Ajellomycetaceae.</title>
        <authorList>
            <person name="Munoz J.F."/>
            <person name="Mcewen J.G."/>
            <person name="Clay O.K."/>
            <person name="Cuomo C.A."/>
        </authorList>
    </citation>
    <scope>NUCLEOTIDE SEQUENCE [LARGE SCALE GENOMIC DNA]</scope>
    <source>
        <strain evidence="2 3">UAMH7299</strain>
    </source>
</reference>
<dbReference type="PANTHER" id="PTHR36091:SF2">
    <property type="entry name" value="AMINOGLYCOSIDE PHOSPHOTRANSFERASE DOMAIN-CONTAINING PROTEIN"/>
    <property type="match status" value="1"/>
</dbReference>